<gene>
    <name evidence="2" type="ORF">K469DRAFT_692518</name>
</gene>
<name>A0A6A6DN77_9PEZI</name>
<dbReference type="EMBL" id="ML994655">
    <property type="protein sequence ID" value="KAF2180997.1"/>
    <property type="molecule type" value="Genomic_DNA"/>
</dbReference>
<dbReference type="AlphaFoldDB" id="A0A6A6DN77"/>
<dbReference type="OrthoDB" id="5139479at2759"/>
<reference evidence="2" key="1">
    <citation type="journal article" date="2020" name="Stud. Mycol.">
        <title>101 Dothideomycetes genomes: a test case for predicting lifestyles and emergence of pathogens.</title>
        <authorList>
            <person name="Haridas S."/>
            <person name="Albert R."/>
            <person name="Binder M."/>
            <person name="Bloem J."/>
            <person name="Labutti K."/>
            <person name="Salamov A."/>
            <person name="Andreopoulos B."/>
            <person name="Baker S."/>
            <person name="Barry K."/>
            <person name="Bills G."/>
            <person name="Bluhm B."/>
            <person name="Cannon C."/>
            <person name="Castanera R."/>
            <person name="Culley D."/>
            <person name="Daum C."/>
            <person name="Ezra D."/>
            <person name="Gonzalez J."/>
            <person name="Henrissat B."/>
            <person name="Kuo A."/>
            <person name="Liang C."/>
            <person name="Lipzen A."/>
            <person name="Lutzoni F."/>
            <person name="Magnuson J."/>
            <person name="Mondo S."/>
            <person name="Nolan M."/>
            <person name="Ohm R."/>
            <person name="Pangilinan J."/>
            <person name="Park H.-J."/>
            <person name="Ramirez L."/>
            <person name="Alfaro M."/>
            <person name="Sun H."/>
            <person name="Tritt A."/>
            <person name="Yoshinaga Y."/>
            <person name="Zwiers L.-H."/>
            <person name="Turgeon B."/>
            <person name="Goodwin S."/>
            <person name="Spatafora J."/>
            <person name="Crous P."/>
            <person name="Grigoriev I."/>
        </authorList>
    </citation>
    <scope>NUCLEOTIDE SEQUENCE</scope>
    <source>
        <strain evidence="2">CBS 207.26</strain>
    </source>
</reference>
<organism evidence="2 3">
    <name type="scientific">Zopfia rhizophila CBS 207.26</name>
    <dbReference type="NCBI Taxonomy" id="1314779"/>
    <lineage>
        <taxon>Eukaryota</taxon>
        <taxon>Fungi</taxon>
        <taxon>Dikarya</taxon>
        <taxon>Ascomycota</taxon>
        <taxon>Pezizomycotina</taxon>
        <taxon>Dothideomycetes</taxon>
        <taxon>Dothideomycetes incertae sedis</taxon>
        <taxon>Zopfiaceae</taxon>
        <taxon>Zopfia</taxon>
    </lineage>
</organism>
<protein>
    <submittedName>
        <fullName evidence="2">Uncharacterized protein</fullName>
    </submittedName>
</protein>
<keyword evidence="1" id="KW-0812">Transmembrane</keyword>
<keyword evidence="3" id="KW-1185">Reference proteome</keyword>
<keyword evidence="1" id="KW-1133">Transmembrane helix</keyword>
<accession>A0A6A6DN77</accession>
<keyword evidence="1" id="KW-0472">Membrane</keyword>
<sequence length="327" mass="36260">MDVLIESIGIYKRVHSMLWLVRGYTTVQQMSYWIPANSPSFLNNLQYALSAVPVNCDSGRTTCESYLLPASLGTMSSNLRGIDINPLVIVYNAPASQVEFRAGVANDIFSSPASCFVFGDQESIDVKVCLSESDNFKGSIDAGTIVCPQWISGDGEWESPGQPYNVSTTASIFKSMLAFVFWEFSMNNWGNPDMANATQGPDGVVTFLPPEYHTTASTANPLTRLVIDWTMFILYVIFQSITILFCWTIMLWRLIAHLPRPEIFSFPLMDLVFKSNFTGKPILDADKIVNGSEGDFIRSLKRVKIVARRDHRETKSAKSGAVIDGGS</sequence>
<evidence type="ECO:0000313" key="2">
    <source>
        <dbReference type="EMBL" id="KAF2180997.1"/>
    </source>
</evidence>
<dbReference type="Proteomes" id="UP000800200">
    <property type="component" value="Unassembled WGS sequence"/>
</dbReference>
<evidence type="ECO:0000256" key="1">
    <source>
        <dbReference type="SAM" id="Phobius"/>
    </source>
</evidence>
<evidence type="ECO:0000313" key="3">
    <source>
        <dbReference type="Proteomes" id="UP000800200"/>
    </source>
</evidence>
<feature type="transmembrane region" description="Helical" evidence="1">
    <location>
        <begin position="229"/>
        <end position="252"/>
    </location>
</feature>
<proteinExistence type="predicted"/>